<dbReference type="EMBL" id="BPLR01014860">
    <property type="protein sequence ID" value="GIY71795.1"/>
    <property type="molecule type" value="Genomic_DNA"/>
</dbReference>
<feature type="domain" description="Fibronectin type-III" evidence="3">
    <location>
        <begin position="347"/>
        <end position="449"/>
    </location>
</feature>
<keyword evidence="5" id="KW-1185">Reference proteome</keyword>
<keyword evidence="1" id="KW-0677">Repeat</keyword>
<proteinExistence type="predicted"/>
<dbReference type="InterPro" id="IPR013783">
    <property type="entry name" value="Ig-like_fold"/>
</dbReference>
<dbReference type="AlphaFoldDB" id="A0AAV4VPE4"/>
<reference evidence="4 5" key="1">
    <citation type="submission" date="2021-06" db="EMBL/GenBank/DDBJ databases">
        <title>Caerostris extrusa draft genome.</title>
        <authorList>
            <person name="Kono N."/>
            <person name="Arakawa K."/>
        </authorList>
    </citation>
    <scope>NUCLEOTIDE SEQUENCE [LARGE SCALE GENOMIC DNA]</scope>
</reference>
<feature type="signal peptide" evidence="2">
    <location>
        <begin position="1"/>
        <end position="29"/>
    </location>
</feature>
<dbReference type="PANTHER" id="PTHR46708">
    <property type="entry name" value="TENASCIN"/>
    <property type="match status" value="1"/>
</dbReference>
<dbReference type="Proteomes" id="UP001054945">
    <property type="component" value="Unassembled WGS sequence"/>
</dbReference>
<accession>A0AAV4VPE4</accession>
<dbReference type="CDD" id="cd00063">
    <property type="entry name" value="FN3"/>
    <property type="match status" value="1"/>
</dbReference>
<dbReference type="InterPro" id="IPR050991">
    <property type="entry name" value="ECM_Regulatory_Proteins"/>
</dbReference>
<evidence type="ECO:0000256" key="2">
    <source>
        <dbReference type="SAM" id="SignalP"/>
    </source>
</evidence>
<organism evidence="4 5">
    <name type="scientific">Caerostris extrusa</name>
    <name type="common">Bark spider</name>
    <name type="synonym">Caerostris bankana</name>
    <dbReference type="NCBI Taxonomy" id="172846"/>
    <lineage>
        <taxon>Eukaryota</taxon>
        <taxon>Metazoa</taxon>
        <taxon>Ecdysozoa</taxon>
        <taxon>Arthropoda</taxon>
        <taxon>Chelicerata</taxon>
        <taxon>Arachnida</taxon>
        <taxon>Araneae</taxon>
        <taxon>Araneomorphae</taxon>
        <taxon>Entelegynae</taxon>
        <taxon>Araneoidea</taxon>
        <taxon>Araneidae</taxon>
        <taxon>Caerostris</taxon>
    </lineage>
</organism>
<keyword evidence="4" id="KW-0675">Receptor</keyword>
<protein>
    <submittedName>
        <fullName evidence="4">Cytokine receptor</fullName>
    </submittedName>
</protein>
<dbReference type="PROSITE" id="PS50853">
    <property type="entry name" value="FN3"/>
    <property type="match status" value="1"/>
</dbReference>
<sequence length="626" mass="71681">MIKHTSALVNKRCLISLVFLLCCLKLTFGFWTQMESVYGNMTPEYMEIEVGSPIKLRCTLCNDFVVKRNTTSDQLIFRLRQQNLTHTIIDEYSIEYETSNATLQDNGYYQCLVPVRGYRAPQLVSLAEIRVGYPPSNVTNFTCISEDFTKLNCSWNVPENAVPTTYQLYDYLKGDESLKRLCRRHHPIRVFQTSCVFTLSTRPPYMPSESVLNFILHGNNSLGTSKQMFSLNSYEIVKLGPPIINVVGVFETSIIFHLAPSKGMQFGGFNGGMVYSAKYYPTYNLQDIKFQETSLMTNESKALLHFENLIPNTEYIFEIRGHLNVKGDKFIWGEPKVISRTTEKDVPHLAPVIIDSSFEQELMGSKRAITLYWKPVPQRHENGNNFHYIINYQESSFNNNFTVNAGNSTHFTFHEMNMELAYSFEIVAANEMGLSVNKSAVISIDKEENVLESPDDIGVISHGQGNVVFYWEPTDEKHTNFTVFWCVSWYYKCDGPIQWASAVESTHHDLFLDNYLLPYRFGVAKHRDGKTSGLNWAPCIAFSQARLKMERLELLPSRNGGKLRWRTRCDASTRIIREYSVYYCSYPGDCTYERAKSCEVNGNECGPTEVGEKTAILLTDLFNELV</sequence>
<dbReference type="InterPro" id="IPR003961">
    <property type="entry name" value="FN3_dom"/>
</dbReference>
<dbReference type="SMART" id="SM00060">
    <property type="entry name" value="FN3"/>
    <property type="match status" value="2"/>
</dbReference>
<keyword evidence="2" id="KW-0732">Signal</keyword>
<evidence type="ECO:0000313" key="4">
    <source>
        <dbReference type="EMBL" id="GIY71795.1"/>
    </source>
</evidence>
<dbReference type="SUPFAM" id="SSF49265">
    <property type="entry name" value="Fibronectin type III"/>
    <property type="match status" value="1"/>
</dbReference>
<comment type="caution">
    <text evidence="4">The sequence shown here is derived from an EMBL/GenBank/DDBJ whole genome shotgun (WGS) entry which is preliminary data.</text>
</comment>
<evidence type="ECO:0000313" key="5">
    <source>
        <dbReference type="Proteomes" id="UP001054945"/>
    </source>
</evidence>
<name>A0AAV4VPE4_CAEEX</name>
<dbReference type="InterPro" id="IPR036116">
    <property type="entry name" value="FN3_sf"/>
</dbReference>
<dbReference type="PANTHER" id="PTHR46708:SF2">
    <property type="entry name" value="FIBRONECTIN TYPE-III DOMAIN-CONTAINING PROTEIN"/>
    <property type="match status" value="1"/>
</dbReference>
<evidence type="ECO:0000256" key="1">
    <source>
        <dbReference type="ARBA" id="ARBA00022737"/>
    </source>
</evidence>
<evidence type="ECO:0000259" key="3">
    <source>
        <dbReference type="PROSITE" id="PS50853"/>
    </source>
</evidence>
<dbReference type="Gene3D" id="2.60.40.10">
    <property type="entry name" value="Immunoglobulins"/>
    <property type="match status" value="2"/>
</dbReference>
<feature type="chain" id="PRO_5043405577" evidence="2">
    <location>
        <begin position="30"/>
        <end position="626"/>
    </location>
</feature>
<gene>
    <name evidence="4" type="primary">dome_0</name>
    <name evidence="4" type="ORF">CEXT_540471</name>
</gene>